<feature type="transmembrane region" description="Helical" evidence="1">
    <location>
        <begin position="25"/>
        <end position="46"/>
    </location>
</feature>
<feature type="transmembrane region" description="Helical" evidence="1">
    <location>
        <begin position="52"/>
        <end position="72"/>
    </location>
</feature>
<keyword evidence="3" id="KW-1185">Reference proteome</keyword>
<dbReference type="EMBL" id="JAVDWQ010000027">
    <property type="protein sequence ID" value="MDR7212613.1"/>
    <property type="molecule type" value="Genomic_DNA"/>
</dbReference>
<accession>A0ABU1YEU1</accession>
<feature type="transmembrane region" description="Helical" evidence="1">
    <location>
        <begin position="93"/>
        <end position="116"/>
    </location>
</feature>
<dbReference type="Proteomes" id="UP001269081">
    <property type="component" value="Unassembled WGS sequence"/>
</dbReference>
<evidence type="ECO:0000313" key="3">
    <source>
        <dbReference type="Proteomes" id="UP001269081"/>
    </source>
</evidence>
<keyword evidence="1" id="KW-0472">Membrane</keyword>
<keyword evidence="1" id="KW-1133">Transmembrane helix</keyword>
<organism evidence="2 3">
    <name type="scientific">Flavobacterium piscis</name>
    <dbReference type="NCBI Taxonomy" id="1114874"/>
    <lineage>
        <taxon>Bacteria</taxon>
        <taxon>Pseudomonadati</taxon>
        <taxon>Bacteroidota</taxon>
        <taxon>Flavobacteriia</taxon>
        <taxon>Flavobacteriales</taxon>
        <taxon>Flavobacteriaceae</taxon>
        <taxon>Flavobacterium</taxon>
    </lineage>
</organism>
<keyword evidence="1" id="KW-0812">Transmembrane</keyword>
<name>A0ABU1YEU1_9FLAO</name>
<evidence type="ECO:0000313" key="2">
    <source>
        <dbReference type="EMBL" id="MDR7212613.1"/>
    </source>
</evidence>
<evidence type="ECO:0000256" key="1">
    <source>
        <dbReference type="SAM" id="Phobius"/>
    </source>
</evidence>
<proteinExistence type="predicted"/>
<comment type="caution">
    <text evidence="2">The sequence shown here is derived from an EMBL/GenBank/DDBJ whole genome shotgun (WGS) entry which is preliminary data.</text>
</comment>
<reference evidence="2 3" key="1">
    <citation type="submission" date="2023-07" db="EMBL/GenBank/DDBJ databases">
        <title>Sorghum-associated microbial communities from plants grown in Nebraska, USA.</title>
        <authorList>
            <person name="Schachtman D."/>
        </authorList>
    </citation>
    <scope>NUCLEOTIDE SEQUENCE [LARGE SCALE GENOMIC DNA]</scope>
    <source>
        <strain evidence="2 3">4129</strain>
    </source>
</reference>
<protein>
    <submittedName>
        <fullName evidence="2">Uncharacterized protein</fullName>
    </submittedName>
</protein>
<sequence length="130" mass="15435">MNIKKIYSHFFYLNTGARITGSETIVVSSFEAFIIMIICAALKKLFLSNIEVGVNLVFACFFIINMVLWNYNQKLYKRGILNFTQQWKKNHPIINLYLKFVMYIYIFCFLNIYLYFKLSKLKSVFICVFA</sequence>
<gene>
    <name evidence="2" type="ORF">J2W48_004578</name>
</gene>